<evidence type="ECO:0000313" key="12">
    <source>
        <dbReference type="Proteomes" id="UP000075320"/>
    </source>
</evidence>
<dbReference type="InterPro" id="IPR050173">
    <property type="entry name" value="ABC_transporter_C-like"/>
</dbReference>
<evidence type="ECO:0000313" key="11">
    <source>
        <dbReference type="EMBL" id="KYG60973.1"/>
    </source>
</evidence>
<accession>A0A150WDD1</accession>
<protein>
    <submittedName>
        <fullName evidence="11">ABC transporter permease</fullName>
    </submittedName>
</protein>
<sequence length="596" mass="68172">MKRSLFSEVVFTRFHARVLILLTSLTAAVFGILGPFFQKEFVDQLTHTPSNLHFIQFESPLAYILGAFLCVLMAQAFSQATNYLSIRESLYMQRVFGKRLYEKTLNLRVDTMSGRPVGEIVSLYATDVQGATVFLDQTLPSGCSTLFPLILAPFALSVLFDVPLWPIVGVMCFITAINTFMAFRQSKFFFRFKQLAAERIGLVNEWVQNIRTIRILGWTRHFEKNIFNKREIETRNRVLMVTNGQVMNSISSSITFFINLVALGSLIFYSKHSLTSGELLALLWIVGIFLTRPFRQMPWFFTFAFDSWTSLKRLEQFFATKNNQTSEDETREKWDDRDDEDWALQIRGLNLSVGPRRILKNINLDVKQGEFVAIVGEVGAGKSMLLLSLLRETGSRFQVYRLNGKDVLESPLDDVREHFAYVPQEGFIMSASLRENVAFLYDIEPERDGFVEESLKLAQFDLSSERVEKGLNTEIGERGVNLSGGQRQRVGLARVHFHQAPIMLLDDCLSAVDVDTEHKLFEQLLLGAWSERTRLLVTHRLSALNRVDRILFMEDGKIIDQGTFEELLARSEKFREYTTSVAKEATTPTATEVNRV</sequence>
<comment type="caution">
    <text evidence="11">The sequence shown here is derived from an EMBL/GenBank/DDBJ whole genome shotgun (WGS) entry which is preliminary data.</text>
</comment>
<keyword evidence="3 8" id="KW-0812">Transmembrane</keyword>
<dbReference type="PANTHER" id="PTHR24223">
    <property type="entry name" value="ATP-BINDING CASSETTE SUB-FAMILY C"/>
    <property type="match status" value="1"/>
</dbReference>
<dbReference type="SUPFAM" id="SSF90123">
    <property type="entry name" value="ABC transporter transmembrane region"/>
    <property type="match status" value="1"/>
</dbReference>
<gene>
    <name evidence="11" type="ORF">AZI86_18850</name>
</gene>
<dbReference type="PROSITE" id="PS50893">
    <property type="entry name" value="ABC_TRANSPORTER_2"/>
    <property type="match status" value="1"/>
</dbReference>
<dbReference type="InterPro" id="IPR036640">
    <property type="entry name" value="ABC1_TM_sf"/>
</dbReference>
<dbReference type="InterPro" id="IPR027417">
    <property type="entry name" value="P-loop_NTPase"/>
</dbReference>
<evidence type="ECO:0000256" key="6">
    <source>
        <dbReference type="ARBA" id="ARBA00022989"/>
    </source>
</evidence>
<dbReference type="OrthoDB" id="5578035at2"/>
<evidence type="ECO:0000256" key="7">
    <source>
        <dbReference type="ARBA" id="ARBA00023136"/>
    </source>
</evidence>
<dbReference type="PROSITE" id="PS50929">
    <property type="entry name" value="ABC_TM1F"/>
    <property type="match status" value="1"/>
</dbReference>
<feature type="domain" description="ABC transmembrane type-1" evidence="10">
    <location>
        <begin position="18"/>
        <end position="291"/>
    </location>
</feature>
<dbReference type="InterPro" id="IPR003593">
    <property type="entry name" value="AAA+_ATPase"/>
</dbReference>
<dbReference type="Pfam" id="PF00005">
    <property type="entry name" value="ABC_tran"/>
    <property type="match status" value="1"/>
</dbReference>
<organism evidence="11 12">
    <name type="scientific">Bdellovibrio bacteriovorus</name>
    <dbReference type="NCBI Taxonomy" id="959"/>
    <lineage>
        <taxon>Bacteria</taxon>
        <taxon>Pseudomonadati</taxon>
        <taxon>Bdellovibrionota</taxon>
        <taxon>Bdellovibrionia</taxon>
        <taxon>Bdellovibrionales</taxon>
        <taxon>Pseudobdellovibrionaceae</taxon>
        <taxon>Bdellovibrio</taxon>
    </lineage>
</organism>
<dbReference type="GO" id="GO:0016887">
    <property type="term" value="F:ATP hydrolysis activity"/>
    <property type="evidence" value="ECO:0007669"/>
    <property type="project" value="InterPro"/>
</dbReference>
<feature type="transmembrane region" description="Helical" evidence="8">
    <location>
        <begin position="62"/>
        <end position="84"/>
    </location>
</feature>
<dbReference type="GO" id="GO:0005886">
    <property type="term" value="C:plasma membrane"/>
    <property type="evidence" value="ECO:0007669"/>
    <property type="project" value="UniProtKB-SubCell"/>
</dbReference>
<comment type="subcellular location">
    <subcellularLocation>
        <location evidence="1">Cell membrane</location>
        <topology evidence="1">Multi-pass membrane protein</topology>
    </subcellularLocation>
</comment>
<evidence type="ECO:0000259" key="9">
    <source>
        <dbReference type="PROSITE" id="PS50893"/>
    </source>
</evidence>
<evidence type="ECO:0000256" key="3">
    <source>
        <dbReference type="ARBA" id="ARBA00022692"/>
    </source>
</evidence>
<evidence type="ECO:0000256" key="8">
    <source>
        <dbReference type="SAM" id="Phobius"/>
    </source>
</evidence>
<proteinExistence type="predicted"/>
<keyword evidence="7 8" id="KW-0472">Membrane</keyword>
<dbReference type="EMBL" id="LUKE01000008">
    <property type="protein sequence ID" value="KYG60973.1"/>
    <property type="molecule type" value="Genomic_DNA"/>
</dbReference>
<reference evidence="11 12" key="1">
    <citation type="submission" date="2016-03" db="EMBL/GenBank/DDBJ databases">
        <authorList>
            <person name="Ploux O."/>
        </authorList>
    </citation>
    <scope>NUCLEOTIDE SEQUENCE [LARGE SCALE GENOMIC DNA]</scope>
    <source>
        <strain evidence="11 12">R0</strain>
    </source>
</reference>
<dbReference type="InterPro" id="IPR011527">
    <property type="entry name" value="ABC1_TM_dom"/>
</dbReference>
<name>A0A150WDD1_BDEBC</name>
<keyword evidence="4" id="KW-0547">Nucleotide-binding</keyword>
<dbReference type="SUPFAM" id="SSF52540">
    <property type="entry name" value="P-loop containing nucleoside triphosphate hydrolases"/>
    <property type="match status" value="1"/>
</dbReference>
<evidence type="ECO:0000256" key="4">
    <source>
        <dbReference type="ARBA" id="ARBA00022741"/>
    </source>
</evidence>
<evidence type="ECO:0000256" key="1">
    <source>
        <dbReference type="ARBA" id="ARBA00004651"/>
    </source>
</evidence>
<feature type="transmembrane region" description="Helical" evidence="8">
    <location>
        <begin position="164"/>
        <end position="183"/>
    </location>
</feature>
<evidence type="ECO:0000256" key="5">
    <source>
        <dbReference type="ARBA" id="ARBA00022840"/>
    </source>
</evidence>
<dbReference type="Gene3D" id="1.20.1560.10">
    <property type="entry name" value="ABC transporter type 1, transmembrane domain"/>
    <property type="match status" value="1"/>
</dbReference>
<keyword evidence="5" id="KW-0067">ATP-binding</keyword>
<dbReference type="Proteomes" id="UP000075320">
    <property type="component" value="Unassembled WGS sequence"/>
</dbReference>
<dbReference type="Pfam" id="PF00664">
    <property type="entry name" value="ABC_membrane"/>
    <property type="match status" value="1"/>
</dbReference>
<keyword evidence="6 8" id="KW-1133">Transmembrane helix</keyword>
<feature type="domain" description="ABC transporter" evidence="9">
    <location>
        <begin position="344"/>
        <end position="580"/>
    </location>
</feature>
<feature type="transmembrane region" description="Helical" evidence="8">
    <location>
        <begin position="246"/>
        <end position="268"/>
    </location>
</feature>
<dbReference type="Gene3D" id="3.40.50.300">
    <property type="entry name" value="P-loop containing nucleotide triphosphate hydrolases"/>
    <property type="match status" value="1"/>
</dbReference>
<dbReference type="InterPro" id="IPR003439">
    <property type="entry name" value="ABC_transporter-like_ATP-bd"/>
</dbReference>
<feature type="transmembrane region" description="Helical" evidence="8">
    <location>
        <begin position="139"/>
        <end position="158"/>
    </location>
</feature>
<evidence type="ECO:0000256" key="2">
    <source>
        <dbReference type="ARBA" id="ARBA00022448"/>
    </source>
</evidence>
<keyword evidence="2" id="KW-0813">Transport</keyword>
<keyword evidence="12" id="KW-1185">Reference proteome</keyword>
<dbReference type="RefSeq" id="WP_061836866.1">
    <property type="nucleotide sequence ID" value="NZ_LUKE01000008.1"/>
</dbReference>
<dbReference type="AlphaFoldDB" id="A0A150WDD1"/>
<dbReference type="GO" id="GO:0005524">
    <property type="term" value="F:ATP binding"/>
    <property type="evidence" value="ECO:0007669"/>
    <property type="project" value="UniProtKB-KW"/>
</dbReference>
<evidence type="ECO:0000259" key="10">
    <source>
        <dbReference type="PROSITE" id="PS50929"/>
    </source>
</evidence>
<dbReference type="CDD" id="cd03250">
    <property type="entry name" value="ABCC_MRP_domain1"/>
    <property type="match status" value="1"/>
</dbReference>
<dbReference type="SMART" id="SM00382">
    <property type="entry name" value="AAA"/>
    <property type="match status" value="1"/>
</dbReference>
<dbReference type="GO" id="GO:0140359">
    <property type="term" value="F:ABC-type transporter activity"/>
    <property type="evidence" value="ECO:0007669"/>
    <property type="project" value="InterPro"/>
</dbReference>